<feature type="domain" description="Cadherin" evidence="6">
    <location>
        <begin position="288"/>
        <end position="415"/>
    </location>
</feature>
<dbReference type="Pfam" id="PF00028">
    <property type="entry name" value="Cadherin"/>
    <property type="match status" value="2"/>
</dbReference>
<keyword evidence="3" id="KW-0472">Membrane</keyword>
<feature type="domain" description="Cadherin" evidence="6">
    <location>
        <begin position="4"/>
        <end position="142"/>
    </location>
</feature>
<keyword evidence="5" id="KW-0106">Calcium</keyword>
<dbReference type="GO" id="GO:0007156">
    <property type="term" value="P:homophilic cell adhesion via plasma membrane adhesion molecules"/>
    <property type="evidence" value="ECO:0007669"/>
    <property type="project" value="InterPro"/>
</dbReference>
<evidence type="ECO:0000313" key="7">
    <source>
        <dbReference type="EMBL" id="VDN12202.1"/>
    </source>
</evidence>
<dbReference type="SMART" id="SM00112">
    <property type="entry name" value="CA"/>
    <property type="match status" value="4"/>
</dbReference>
<dbReference type="InterPro" id="IPR050174">
    <property type="entry name" value="Protocadherin/Cadherin-CA"/>
</dbReference>
<dbReference type="PANTHER" id="PTHR24028">
    <property type="entry name" value="CADHERIN-87A"/>
    <property type="match status" value="1"/>
</dbReference>
<comment type="subcellular location">
    <subcellularLocation>
        <location evidence="1">Membrane</location>
        <topology evidence="1">Single-pass membrane protein</topology>
    </subcellularLocation>
</comment>
<sequence length="580" mass="63014">MPEATDPDQGPEHTVQHYQLVATDGPPGKDRYVGAGAGVSVFDASGRQTASSTSDMFSLSHEISERLTTSPYKFNLRLKVNADLDREKQATYYFLLYAIDGGGPRVGYHGSSSLVQQAARQLTGTLTIVVKVTDINDQAPYFLRPQPSIEILENTPVGTQIYTIAANDNDPSDANRLVYRIGSAASTEVTRLFSINTQTGAAFVIGEIDYETAPYLPSRESSDKLSGGHMMTMMSQGYGHTAKKEVGYLIPVEVSDGAHIAETELRVQIINVNDNAPNISIQSHLQRSSTTGEILIKEDVPEGTLIATISMTDADERGPVPSNVGSHGMVSYLHESPYREALPHCSTTNPFFLIQPLFPGARNHFKLVTARLLDHEIKANLGVTVMCHDSGQPVLSSKQHINVRLEDVNDSPPVFDKSLYYARISEGLPIHTPITQVHATDADTRLFADIRYRLVSPSSSAGGGSPGDRHVLESAILLDERTGQVRSGAVFDRELMSSINFTVLAVDCAGGPHWRNNSVESGTATACSQVNTATAEVIVLIEDANDCAPEFDQQSYEFPIAEGQPPKTLWVQMRISSPIV</sequence>
<dbReference type="Proteomes" id="UP000281553">
    <property type="component" value="Unassembled WGS sequence"/>
</dbReference>
<proteinExistence type="predicted"/>
<dbReference type="GO" id="GO:0005886">
    <property type="term" value="C:plasma membrane"/>
    <property type="evidence" value="ECO:0007669"/>
    <property type="project" value="TreeGrafter"/>
</dbReference>
<feature type="domain" description="Cadherin" evidence="6">
    <location>
        <begin position="143"/>
        <end position="279"/>
    </location>
</feature>
<reference evidence="7 8" key="1">
    <citation type="submission" date="2018-11" db="EMBL/GenBank/DDBJ databases">
        <authorList>
            <consortium name="Pathogen Informatics"/>
        </authorList>
    </citation>
    <scope>NUCLEOTIDE SEQUENCE [LARGE SCALE GENOMIC DNA]</scope>
</reference>
<evidence type="ECO:0000256" key="4">
    <source>
        <dbReference type="ARBA" id="ARBA00023180"/>
    </source>
</evidence>
<keyword evidence="2" id="KW-0812">Transmembrane</keyword>
<dbReference type="PROSITE" id="PS50268">
    <property type="entry name" value="CADHERIN_2"/>
    <property type="match status" value="4"/>
</dbReference>
<keyword evidence="3" id="KW-1133">Transmembrane helix</keyword>
<keyword evidence="4" id="KW-0325">Glycoprotein</keyword>
<name>A0A3P7NUV7_DIBLA</name>
<dbReference type="PRINTS" id="PR00205">
    <property type="entry name" value="CADHERIN"/>
</dbReference>
<dbReference type="GO" id="GO:0005509">
    <property type="term" value="F:calcium ion binding"/>
    <property type="evidence" value="ECO:0007669"/>
    <property type="project" value="UniProtKB-UniRule"/>
</dbReference>
<keyword evidence="8" id="KW-1185">Reference proteome</keyword>
<accession>A0A3P7NUV7</accession>
<dbReference type="AlphaFoldDB" id="A0A3P7NUV7"/>
<organism evidence="7 8">
    <name type="scientific">Dibothriocephalus latus</name>
    <name type="common">Fish tapeworm</name>
    <name type="synonym">Diphyllobothrium latum</name>
    <dbReference type="NCBI Taxonomy" id="60516"/>
    <lineage>
        <taxon>Eukaryota</taxon>
        <taxon>Metazoa</taxon>
        <taxon>Spiralia</taxon>
        <taxon>Lophotrochozoa</taxon>
        <taxon>Platyhelminthes</taxon>
        <taxon>Cestoda</taxon>
        <taxon>Eucestoda</taxon>
        <taxon>Diphyllobothriidea</taxon>
        <taxon>Diphyllobothriidae</taxon>
        <taxon>Dibothriocephalus</taxon>
    </lineage>
</organism>
<evidence type="ECO:0000256" key="1">
    <source>
        <dbReference type="ARBA" id="ARBA00004167"/>
    </source>
</evidence>
<dbReference type="EMBL" id="UYRU01053323">
    <property type="protein sequence ID" value="VDN12202.1"/>
    <property type="molecule type" value="Genomic_DNA"/>
</dbReference>
<dbReference type="InterPro" id="IPR002126">
    <property type="entry name" value="Cadherin-like_dom"/>
</dbReference>
<dbReference type="Gene3D" id="2.60.40.60">
    <property type="entry name" value="Cadherins"/>
    <property type="match status" value="4"/>
</dbReference>
<protein>
    <recommendedName>
        <fullName evidence="6">Cadherin domain-containing protein</fullName>
    </recommendedName>
</protein>
<evidence type="ECO:0000313" key="8">
    <source>
        <dbReference type="Proteomes" id="UP000281553"/>
    </source>
</evidence>
<dbReference type="CDD" id="cd11304">
    <property type="entry name" value="Cadherin_repeat"/>
    <property type="match status" value="4"/>
</dbReference>
<evidence type="ECO:0000256" key="5">
    <source>
        <dbReference type="PROSITE-ProRule" id="PRU00043"/>
    </source>
</evidence>
<dbReference type="OrthoDB" id="6252479at2759"/>
<evidence type="ECO:0000256" key="2">
    <source>
        <dbReference type="ARBA" id="ARBA00022692"/>
    </source>
</evidence>
<evidence type="ECO:0000256" key="3">
    <source>
        <dbReference type="ARBA" id="ARBA00022989"/>
    </source>
</evidence>
<evidence type="ECO:0000259" key="6">
    <source>
        <dbReference type="PROSITE" id="PS50268"/>
    </source>
</evidence>
<dbReference type="SUPFAM" id="SSF49313">
    <property type="entry name" value="Cadherin-like"/>
    <property type="match status" value="4"/>
</dbReference>
<feature type="domain" description="Cadherin" evidence="6">
    <location>
        <begin position="416"/>
        <end position="551"/>
    </location>
</feature>
<dbReference type="InterPro" id="IPR015919">
    <property type="entry name" value="Cadherin-like_sf"/>
</dbReference>
<gene>
    <name evidence="7" type="ORF">DILT_LOCUS8033</name>
</gene>
<dbReference type="PANTHER" id="PTHR24028:SF146">
    <property type="entry name" value="CADHERIN 96CB, ISOFORM D-RELATED"/>
    <property type="match status" value="1"/>
</dbReference>